<dbReference type="FunFam" id="1.25.40.10:FF:000361">
    <property type="entry name" value="Pentatricopeptide repeat-containing protein chloroplastic"/>
    <property type="match status" value="1"/>
</dbReference>
<dbReference type="SUPFAM" id="SSF81271">
    <property type="entry name" value="TGS-like"/>
    <property type="match status" value="1"/>
</dbReference>
<feature type="repeat" description="PPR" evidence="5">
    <location>
        <begin position="932"/>
        <end position="966"/>
    </location>
</feature>
<dbReference type="PROSITE" id="PS51880">
    <property type="entry name" value="TGS"/>
    <property type="match status" value="1"/>
</dbReference>
<evidence type="ECO:0000259" key="6">
    <source>
        <dbReference type="PROSITE" id="PS51710"/>
    </source>
</evidence>
<evidence type="ECO:0000313" key="8">
    <source>
        <dbReference type="EMBL" id="KAJ0988580.1"/>
    </source>
</evidence>
<sequence>MATVMQKIKDIEDEMARTQKNKATAHHLGLLKAKLAKLRRELLAPPSKGGGGGAGEGFDVTKSGDARVGLVGFPSVGKSTLLNKLTGTFSEVASYEFTTLTCIPGVIIYRGAKIQLLDLPGIIEGAKDGKGRGRQVISTARTCNCILIVLDAIKPITHKRLIEKELEGFGIRLNKEPPNLTFRKKDKGGINFTSTVTNTNLDLETVKAICSEYRIHNADISLRYDATADDLIDVIEGSRIYMPCIYVVNKIDQITLEDLEILDKLPHYCPVSAHLEWNLDGLLEKIWEYLDLTRIYTKPKGMNPDYEDPVILSSKRRTVEDFCNRIHKDMLKQFKYALVWGSSVKHTPQRVGKEHELDDEDVVQIIKKSFIAGKVHRPRIQAIHALSITSGFQSDIFAANVLLSGYSKSGHLHHARKVFDGMPQRNLISWSSMISNYTQHGNSEEALSLFCCLRKCFPESPNEFILASVLRACVQSSGIGRASQVHGLTAKMGFSSDVFVGTSLINFYAKVGCVEDAMLVFDELPVRNSVTWTAVISGYSLIGMSDKSLHLFNRMREEGVMPDRFVLSSVTSACAEVEFLEGGKQIHGYAYRSGADVDISVSNVLIYLYCKCSRIQIARRLFDSVLVKNLVSWTTMIAGYMQNSLDEKALDMFLRMNRLEFRPDGFACTSVLSSCGSLMALQQGKQVHGYTIKANLENDEYVKNGLIDMYAKCNSLVDARLVFDVMDDKNTVSYNAMIEGYAMQEDLSEVFILFKKMRLESLHPSLLTYVSLLGVSAASLAVELSKQVHNLVIKVGISLDLYAGSALIDVYSKCSGVDDARRVFDEMNERDLVVWNAMIFGYAQNGRGEEAVKLFCQLCVARLKPTDFTFVALVTTSSNLTSLFLGSQFHAQIIKAGVEFDPHVSNALVDMYAKCGCIQEARFLFDTMCGRDIVCWNSMISTCAQHGYADEALQIFHQMLSEKIEPNYVTFVSALAACSHAGLVEEGLSYFYSMKHDFGIEPGMEHYASVVSLLGRAGRLHEAKGFIEKMPIEPTAIVWRSFLSACRMFGDVELGNYGAIMATSTNPRDSGPYVLLSNIYASKGMWVDAEKVRKGMDQIGVVKEPGRIYLFCIYVVNKIDQITVEELEILDKFSHYLSVVNSSHLEWNPDELLEKTTNDPVTLSPSSELLMNSPTEFEHVLEDEDAVLISKKFRSNGEFMKKPSAAETAHTLSLPLQPKLKKYLKREEHGVHCRCVGRRLQWPRPQ</sequence>
<dbReference type="InterPro" id="IPR004095">
    <property type="entry name" value="TGS"/>
</dbReference>
<gene>
    <name evidence="8" type="ORF">J5N97_006936</name>
</gene>
<dbReference type="InterPro" id="IPR046960">
    <property type="entry name" value="PPR_At4g14850-like_plant"/>
</dbReference>
<dbReference type="Pfam" id="PF13041">
    <property type="entry name" value="PPR_2"/>
    <property type="match status" value="3"/>
</dbReference>
<comment type="similarity">
    <text evidence="4">Belongs to the PPR family. PCMP-E subfamily.</text>
</comment>
<reference evidence="8" key="1">
    <citation type="submission" date="2021-03" db="EMBL/GenBank/DDBJ databases">
        <authorList>
            <person name="Li Z."/>
            <person name="Yang C."/>
        </authorList>
    </citation>
    <scope>NUCLEOTIDE SEQUENCE</scope>
    <source>
        <strain evidence="8">Dzin_1.0</strain>
        <tissue evidence="8">Leaf</tissue>
    </source>
</reference>
<dbReference type="Pfam" id="PF01926">
    <property type="entry name" value="MMR_HSR1"/>
    <property type="match status" value="1"/>
</dbReference>
<dbReference type="OrthoDB" id="1882346at2759"/>
<dbReference type="PRINTS" id="PR00326">
    <property type="entry name" value="GTP1OBG"/>
</dbReference>
<feature type="repeat" description="PPR" evidence="5">
    <location>
        <begin position="395"/>
        <end position="429"/>
    </location>
</feature>
<keyword evidence="3" id="KW-0342">GTP-binding</keyword>
<accession>A0A9D5DBD3</accession>
<dbReference type="FunFam" id="1.25.40.10:FF:000353">
    <property type="entry name" value="Pentatricopeptide repeat-containing protein At4g39530"/>
    <property type="match status" value="1"/>
</dbReference>
<dbReference type="FunFam" id="1.25.40.10:FF:000073">
    <property type="entry name" value="Pentatricopeptide repeat-containing protein chloroplastic"/>
    <property type="match status" value="1"/>
</dbReference>
<evidence type="ECO:0000256" key="1">
    <source>
        <dbReference type="ARBA" id="ARBA00022737"/>
    </source>
</evidence>
<dbReference type="Pfam" id="PF20431">
    <property type="entry name" value="E_motif"/>
    <property type="match status" value="1"/>
</dbReference>
<dbReference type="InterPro" id="IPR005225">
    <property type="entry name" value="Small_GTP-bd"/>
</dbReference>
<feature type="repeat" description="PPR" evidence="5">
    <location>
        <begin position="831"/>
        <end position="865"/>
    </location>
</feature>
<dbReference type="SUPFAM" id="SSF52540">
    <property type="entry name" value="P-loop containing nucleoside triphosphate hydrolases"/>
    <property type="match status" value="1"/>
</dbReference>
<dbReference type="InterPro" id="IPR006074">
    <property type="entry name" value="GTP1-OBG_CS"/>
</dbReference>
<comment type="caution">
    <text evidence="8">The sequence shown here is derived from an EMBL/GenBank/DDBJ whole genome shotgun (WGS) entry which is preliminary data.</text>
</comment>
<dbReference type="Pfam" id="PF02824">
    <property type="entry name" value="TGS"/>
    <property type="match status" value="1"/>
</dbReference>
<dbReference type="FunFam" id="1.25.40.10:FF:001079">
    <property type="entry name" value="Pentatricopeptide repeat-containing protein At2g17210"/>
    <property type="match status" value="1"/>
</dbReference>
<dbReference type="Pfam" id="PF16897">
    <property type="entry name" value="MMR_HSR1_Xtn"/>
    <property type="match status" value="1"/>
</dbReference>
<name>A0A9D5DBD3_9LILI</name>
<dbReference type="Pfam" id="PF01535">
    <property type="entry name" value="PPR"/>
    <property type="match status" value="6"/>
</dbReference>
<dbReference type="InterPro" id="IPR027417">
    <property type="entry name" value="P-loop_NTPase"/>
</dbReference>
<dbReference type="Gene3D" id="6.10.140.1070">
    <property type="match status" value="2"/>
</dbReference>
<dbReference type="GO" id="GO:0009451">
    <property type="term" value="P:RNA modification"/>
    <property type="evidence" value="ECO:0007669"/>
    <property type="project" value="InterPro"/>
</dbReference>
<dbReference type="NCBIfam" id="TIGR00231">
    <property type="entry name" value="small_GTP"/>
    <property type="match status" value="1"/>
</dbReference>
<dbReference type="FunFam" id="1.25.40.10:FF:000205">
    <property type="entry name" value="Pentatricopeptide repeat-containing protein, mitochondrial"/>
    <property type="match status" value="1"/>
</dbReference>
<dbReference type="PROSITE" id="PS51375">
    <property type="entry name" value="PPR"/>
    <property type="match status" value="6"/>
</dbReference>
<feature type="domain" description="TGS" evidence="7">
    <location>
        <begin position="291"/>
        <end position="367"/>
    </location>
</feature>
<feature type="domain" description="OBG-type G" evidence="6">
    <location>
        <begin position="66"/>
        <end position="291"/>
    </location>
</feature>
<feature type="repeat" description="PPR" evidence="5">
    <location>
        <begin position="528"/>
        <end position="562"/>
    </location>
</feature>
<evidence type="ECO:0000256" key="3">
    <source>
        <dbReference type="ARBA" id="ARBA00023134"/>
    </source>
</evidence>
<dbReference type="FunFam" id="3.10.20.30:FF:000003">
    <property type="entry name" value="Developmentally-regulated GTP-binding protein 1"/>
    <property type="match status" value="1"/>
</dbReference>
<dbReference type="FunFam" id="3.40.50.300:FF:000740">
    <property type="entry name" value="Putative GTP-binding protein 1"/>
    <property type="match status" value="1"/>
</dbReference>
<dbReference type="CDD" id="cd01896">
    <property type="entry name" value="DRG"/>
    <property type="match status" value="1"/>
</dbReference>
<dbReference type="AlphaFoldDB" id="A0A9D5DBD3"/>
<dbReference type="PANTHER" id="PTHR47926">
    <property type="entry name" value="PENTATRICOPEPTIDE REPEAT-CONTAINING PROTEIN"/>
    <property type="match status" value="1"/>
</dbReference>
<dbReference type="NCBIfam" id="TIGR00756">
    <property type="entry name" value="PPR"/>
    <property type="match status" value="6"/>
</dbReference>
<dbReference type="GO" id="GO:0003924">
    <property type="term" value="F:GTPase activity"/>
    <property type="evidence" value="ECO:0007669"/>
    <property type="project" value="InterPro"/>
</dbReference>
<dbReference type="InterPro" id="IPR012675">
    <property type="entry name" value="Beta-grasp_dom_sf"/>
</dbReference>
<proteinExistence type="inferred from homology"/>
<dbReference type="PROSITE" id="PS00905">
    <property type="entry name" value="GTP1_OBG"/>
    <property type="match status" value="1"/>
</dbReference>
<feature type="repeat" description="PPR" evidence="5">
    <location>
        <begin position="730"/>
        <end position="764"/>
    </location>
</feature>
<feature type="repeat" description="PPR" evidence="5">
    <location>
        <begin position="629"/>
        <end position="663"/>
    </location>
</feature>
<dbReference type="GO" id="GO:0005525">
    <property type="term" value="F:GTP binding"/>
    <property type="evidence" value="ECO:0007669"/>
    <property type="project" value="UniProtKB-KW"/>
</dbReference>
<dbReference type="InterPro" id="IPR006073">
    <property type="entry name" value="GTP-bd"/>
</dbReference>
<organism evidence="8 9">
    <name type="scientific">Dioscorea zingiberensis</name>
    <dbReference type="NCBI Taxonomy" id="325984"/>
    <lineage>
        <taxon>Eukaryota</taxon>
        <taxon>Viridiplantae</taxon>
        <taxon>Streptophyta</taxon>
        <taxon>Embryophyta</taxon>
        <taxon>Tracheophyta</taxon>
        <taxon>Spermatophyta</taxon>
        <taxon>Magnoliopsida</taxon>
        <taxon>Liliopsida</taxon>
        <taxon>Dioscoreales</taxon>
        <taxon>Dioscoreaceae</taxon>
        <taxon>Dioscorea</taxon>
    </lineage>
</organism>
<dbReference type="EMBL" id="JAGGNH010000001">
    <property type="protein sequence ID" value="KAJ0988580.1"/>
    <property type="molecule type" value="Genomic_DNA"/>
</dbReference>
<dbReference type="FunFam" id="1.25.40.10:FF:000381">
    <property type="entry name" value="Pentatricopeptide repeat-containing protein"/>
    <property type="match status" value="1"/>
</dbReference>
<dbReference type="GO" id="GO:0019003">
    <property type="term" value="F:GDP binding"/>
    <property type="evidence" value="ECO:0007669"/>
    <property type="project" value="UniProtKB-ARBA"/>
</dbReference>
<reference evidence="8" key="2">
    <citation type="journal article" date="2022" name="Hortic Res">
        <title>The genome of Dioscorea zingiberensis sheds light on the biosynthesis, origin and evolution of the medicinally important diosgenin saponins.</title>
        <authorList>
            <person name="Li Y."/>
            <person name="Tan C."/>
            <person name="Li Z."/>
            <person name="Guo J."/>
            <person name="Li S."/>
            <person name="Chen X."/>
            <person name="Wang C."/>
            <person name="Dai X."/>
            <person name="Yang H."/>
            <person name="Song W."/>
            <person name="Hou L."/>
            <person name="Xu J."/>
            <person name="Tong Z."/>
            <person name="Xu A."/>
            <person name="Yuan X."/>
            <person name="Wang W."/>
            <person name="Yang Q."/>
            <person name="Chen L."/>
            <person name="Sun Z."/>
            <person name="Wang K."/>
            <person name="Pan B."/>
            <person name="Chen J."/>
            <person name="Bao Y."/>
            <person name="Liu F."/>
            <person name="Qi X."/>
            <person name="Gang D.R."/>
            <person name="Wen J."/>
            <person name="Li J."/>
        </authorList>
    </citation>
    <scope>NUCLEOTIDE SEQUENCE</scope>
    <source>
        <strain evidence="8">Dzin_1.0</strain>
    </source>
</reference>
<dbReference type="InterPro" id="IPR046848">
    <property type="entry name" value="E_motif"/>
</dbReference>
<dbReference type="InterPro" id="IPR012676">
    <property type="entry name" value="TGS-like"/>
</dbReference>
<dbReference type="CDD" id="cd17230">
    <property type="entry name" value="TGS_DRG1"/>
    <property type="match status" value="1"/>
</dbReference>
<dbReference type="InterPro" id="IPR045001">
    <property type="entry name" value="DRG"/>
</dbReference>
<evidence type="ECO:0000256" key="4">
    <source>
        <dbReference type="ARBA" id="ARBA00061659"/>
    </source>
</evidence>
<dbReference type="InterPro" id="IPR002885">
    <property type="entry name" value="PPR_rpt"/>
</dbReference>
<protein>
    <submittedName>
        <fullName evidence="8">Uncharacterized protein</fullName>
    </submittedName>
</protein>
<keyword evidence="2" id="KW-0547">Nucleotide-binding</keyword>
<evidence type="ECO:0000259" key="7">
    <source>
        <dbReference type="PROSITE" id="PS51880"/>
    </source>
</evidence>
<evidence type="ECO:0000256" key="2">
    <source>
        <dbReference type="ARBA" id="ARBA00022741"/>
    </source>
</evidence>
<dbReference type="Gene3D" id="3.10.20.30">
    <property type="match status" value="1"/>
</dbReference>
<dbReference type="InterPro" id="IPR011990">
    <property type="entry name" value="TPR-like_helical_dom_sf"/>
</dbReference>
<keyword evidence="9" id="KW-1185">Reference proteome</keyword>
<dbReference type="GO" id="GO:0003723">
    <property type="term" value="F:RNA binding"/>
    <property type="evidence" value="ECO:0007669"/>
    <property type="project" value="InterPro"/>
</dbReference>
<dbReference type="InterPro" id="IPR031662">
    <property type="entry name" value="GTP-binding_2"/>
</dbReference>
<dbReference type="PANTHER" id="PTHR47926:SF527">
    <property type="entry name" value="PENTATRICOPEPTIDE REPEAT-CONTAINING PROTEIN"/>
    <property type="match status" value="1"/>
</dbReference>
<dbReference type="InterPro" id="IPR031167">
    <property type="entry name" value="G_OBG"/>
</dbReference>
<dbReference type="Proteomes" id="UP001085076">
    <property type="component" value="Miscellaneous, Linkage group lg01"/>
</dbReference>
<dbReference type="PROSITE" id="PS51710">
    <property type="entry name" value="G_OBG"/>
    <property type="match status" value="1"/>
</dbReference>
<dbReference type="Gene3D" id="1.25.40.10">
    <property type="entry name" value="Tetratricopeptide repeat domain"/>
    <property type="match status" value="6"/>
</dbReference>
<evidence type="ECO:0000256" key="5">
    <source>
        <dbReference type="PROSITE-ProRule" id="PRU00708"/>
    </source>
</evidence>
<keyword evidence="1" id="KW-0677">Repeat</keyword>
<dbReference type="GO" id="GO:0005739">
    <property type="term" value="C:mitochondrion"/>
    <property type="evidence" value="ECO:0007669"/>
    <property type="project" value="UniProtKB-ARBA"/>
</dbReference>
<evidence type="ECO:0000313" key="9">
    <source>
        <dbReference type="Proteomes" id="UP001085076"/>
    </source>
</evidence>